<reference evidence="9" key="1">
    <citation type="journal article" date="2019" name="Int. J. Syst. Evol. Microbiol.">
        <title>The Global Catalogue of Microorganisms (GCM) 10K type strain sequencing project: providing services to taxonomists for standard genome sequencing and annotation.</title>
        <authorList>
            <consortium name="The Broad Institute Genomics Platform"/>
            <consortium name="The Broad Institute Genome Sequencing Center for Infectious Disease"/>
            <person name="Wu L."/>
            <person name="Ma J."/>
        </authorList>
    </citation>
    <scope>NUCLEOTIDE SEQUENCE [LARGE SCALE GENOMIC DNA]</scope>
    <source>
        <strain evidence="9">JCM 14368</strain>
    </source>
</reference>
<dbReference type="InterPro" id="IPR013762">
    <property type="entry name" value="Integrase-like_cat_sf"/>
</dbReference>
<sequence length="294" mass="33704">MRMKLETIKQEYEFDCLSRGHSSNTMRAYRTALRQFLEFALTNDTEYADQLTTLVIRSFAAHCMNQLSAAGAHARLRVVKSFLRWATEEGYFPINPMERVKMPKLKQKVLDAVPSQDMKRLLLAASKSATPLKYQALLAVLFDTGVRVSELNNLELRDILPTQCLMVREGKGGKDRVVPISRPTLKLVNRYLRDERPDSPLPFLFLVNEESGYSNVSVYKLLERLCRRAGVKRYGPHAFRRGFAVNYLRNGGDQFTLMRVLGHTNTTMTNRYAVLNTNDVQDVHRRASPMNALR</sequence>
<evidence type="ECO:0000256" key="4">
    <source>
        <dbReference type="ARBA" id="ARBA00023172"/>
    </source>
</evidence>
<evidence type="ECO:0000256" key="1">
    <source>
        <dbReference type="ARBA" id="ARBA00008857"/>
    </source>
</evidence>
<dbReference type="EMBL" id="BAAADB010000003">
    <property type="protein sequence ID" value="GAA0497978.1"/>
    <property type="molecule type" value="Genomic_DNA"/>
</dbReference>
<evidence type="ECO:0000256" key="5">
    <source>
        <dbReference type="PROSITE-ProRule" id="PRU01248"/>
    </source>
</evidence>
<dbReference type="PROSITE" id="PS51898">
    <property type="entry name" value="TYR_RECOMBINASE"/>
    <property type="match status" value="1"/>
</dbReference>
<dbReference type="Gene3D" id="1.10.150.130">
    <property type="match status" value="1"/>
</dbReference>
<proteinExistence type="inferred from homology"/>
<dbReference type="InterPro" id="IPR044068">
    <property type="entry name" value="CB"/>
</dbReference>
<organism evidence="8 9">
    <name type="scientific">Deinococcus depolymerans</name>
    <dbReference type="NCBI Taxonomy" id="392408"/>
    <lineage>
        <taxon>Bacteria</taxon>
        <taxon>Thermotogati</taxon>
        <taxon>Deinococcota</taxon>
        <taxon>Deinococci</taxon>
        <taxon>Deinococcales</taxon>
        <taxon>Deinococcaceae</taxon>
        <taxon>Deinococcus</taxon>
    </lineage>
</organism>
<name>A0ABP3LEC2_9DEIO</name>
<dbReference type="InterPro" id="IPR002104">
    <property type="entry name" value="Integrase_catalytic"/>
</dbReference>
<keyword evidence="4" id="KW-0233">DNA recombination</keyword>
<dbReference type="Proteomes" id="UP001500191">
    <property type="component" value="Unassembled WGS sequence"/>
</dbReference>
<evidence type="ECO:0000313" key="9">
    <source>
        <dbReference type="Proteomes" id="UP001500191"/>
    </source>
</evidence>
<evidence type="ECO:0000256" key="2">
    <source>
        <dbReference type="ARBA" id="ARBA00022908"/>
    </source>
</evidence>
<dbReference type="PANTHER" id="PTHR30349:SF41">
    <property type="entry name" value="INTEGRASE_RECOMBINASE PROTEIN MJ0367-RELATED"/>
    <property type="match status" value="1"/>
</dbReference>
<dbReference type="SUPFAM" id="SSF56349">
    <property type="entry name" value="DNA breaking-rejoining enzymes"/>
    <property type="match status" value="1"/>
</dbReference>
<dbReference type="InterPro" id="IPR011010">
    <property type="entry name" value="DNA_brk_join_enz"/>
</dbReference>
<feature type="domain" description="Tyr recombinase" evidence="6">
    <location>
        <begin position="108"/>
        <end position="285"/>
    </location>
</feature>
<accession>A0ABP3LEC2</accession>
<evidence type="ECO:0000259" key="6">
    <source>
        <dbReference type="PROSITE" id="PS51898"/>
    </source>
</evidence>
<dbReference type="InterPro" id="IPR050090">
    <property type="entry name" value="Tyrosine_recombinase_XerCD"/>
</dbReference>
<dbReference type="Pfam" id="PF00589">
    <property type="entry name" value="Phage_integrase"/>
    <property type="match status" value="1"/>
</dbReference>
<evidence type="ECO:0000259" key="7">
    <source>
        <dbReference type="PROSITE" id="PS51900"/>
    </source>
</evidence>
<feature type="domain" description="Core-binding (CB)" evidence="7">
    <location>
        <begin position="3"/>
        <end position="87"/>
    </location>
</feature>
<dbReference type="CDD" id="cd00397">
    <property type="entry name" value="DNA_BRE_C"/>
    <property type="match status" value="1"/>
</dbReference>
<keyword evidence="2" id="KW-0229">DNA integration</keyword>
<protein>
    <submittedName>
        <fullName evidence="8">Tyrosine-type recombinase/integrase</fullName>
    </submittedName>
</protein>
<comment type="similarity">
    <text evidence="1">Belongs to the 'phage' integrase family.</text>
</comment>
<dbReference type="PANTHER" id="PTHR30349">
    <property type="entry name" value="PHAGE INTEGRASE-RELATED"/>
    <property type="match status" value="1"/>
</dbReference>
<dbReference type="InterPro" id="IPR010998">
    <property type="entry name" value="Integrase_recombinase_N"/>
</dbReference>
<gene>
    <name evidence="8" type="ORF">GCM10008937_01300</name>
</gene>
<dbReference type="PROSITE" id="PS51900">
    <property type="entry name" value="CB"/>
    <property type="match status" value="1"/>
</dbReference>
<dbReference type="Gene3D" id="1.10.443.10">
    <property type="entry name" value="Intergrase catalytic core"/>
    <property type="match status" value="1"/>
</dbReference>
<comment type="caution">
    <text evidence="8">The sequence shown here is derived from an EMBL/GenBank/DDBJ whole genome shotgun (WGS) entry which is preliminary data.</text>
</comment>
<evidence type="ECO:0000256" key="3">
    <source>
        <dbReference type="ARBA" id="ARBA00023125"/>
    </source>
</evidence>
<keyword evidence="3 5" id="KW-0238">DNA-binding</keyword>
<keyword evidence="9" id="KW-1185">Reference proteome</keyword>
<dbReference type="Pfam" id="PF02899">
    <property type="entry name" value="Phage_int_SAM_1"/>
    <property type="match status" value="1"/>
</dbReference>
<dbReference type="InterPro" id="IPR004107">
    <property type="entry name" value="Integrase_SAM-like_N"/>
</dbReference>
<evidence type="ECO:0000313" key="8">
    <source>
        <dbReference type="EMBL" id="GAA0497978.1"/>
    </source>
</evidence>